<feature type="domain" description="BRCT" evidence="2">
    <location>
        <begin position="163"/>
        <end position="246"/>
    </location>
</feature>
<feature type="domain" description="BRCT" evidence="2">
    <location>
        <begin position="1003"/>
        <end position="1064"/>
    </location>
</feature>
<dbReference type="InterPro" id="IPR001357">
    <property type="entry name" value="BRCT_dom"/>
</dbReference>
<feature type="compositionally biased region" description="Basic and acidic residues" evidence="1">
    <location>
        <begin position="834"/>
        <end position="847"/>
    </location>
</feature>
<dbReference type="Proteomes" id="UP000777482">
    <property type="component" value="Unassembled WGS sequence"/>
</dbReference>
<accession>A0A9P6VTU7</accession>
<feature type="compositionally biased region" description="Polar residues" evidence="1">
    <location>
        <begin position="945"/>
        <end position="959"/>
    </location>
</feature>
<dbReference type="AlphaFoldDB" id="A0A9P6VTU7"/>
<dbReference type="CDD" id="cd18436">
    <property type="entry name" value="BRCT_BRC1_like_rpt2"/>
    <property type="match status" value="1"/>
</dbReference>
<dbReference type="Pfam" id="PF16770">
    <property type="entry name" value="RTT107_BRCT_5"/>
    <property type="match status" value="1"/>
</dbReference>
<proteinExistence type="predicted"/>
<dbReference type="GO" id="GO:0035361">
    <property type="term" value="C:Cul8-RING ubiquitin ligase complex"/>
    <property type="evidence" value="ECO:0007669"/>
    <property type="project" value="TreeGrafter"/>
</dbReference>
<feature type="compositionally biased region" description="Acidic residues" evidence="1">
    <location>
        <begin position="869"/>
        <end position="891"/>
    </location>
</feature>
<evidence type="ECO:0000313" key="3">
    <source>
        <dbReference type="EMBL" id="KAG0653669.1"/>
    </source>
</evidence>
<name>A0A9P6VTU7_RHOMI</name>
<dbReference type="GO" id="GO:0006302">
    <property type="term" value="P:double-strand break repair"/>
    <property type="evidence" value="ECO:0007669"/>
    <property type="project" value="TreeGrafter"/>
</dbReference>
<keyword evidence="4" id="KW-1185">Reference proteome</keyword>
<evidence type="ECO:0000259" key="2">
    <source>
        <dbReference type="PROSITE" id="PS50172"/>
    </source>
</evidence>
<dbReference type="PROSITE" id="PS50172">
    <property type="entry name" value="BRCT"/>
    <property type="match status" value="3"/>
</dbReference>
<feature type="compositionally biased region" description="Low complexity" evidence="1">
    <location>
        <begin position="51"/>
        <end position="69"/>
    </location>
</feature>
<dbReference type="PANTHER" id="PTHR47667">
    <property type="entry name" value="REGULATOR OF TY1 TRANSPOSITION PROTEIN 107"/>
    <property type="match status" value="1"/>
</dbReference>
<dbReference type="CDD" id="cd18432">
    <property type="entry name" value="BRCT_PAXIP1_rpt6_like"/>
    <property type="match status" value="1"/>
</dbReference>
<feature type="region of interest" description="Disordered" evidence="1">
    <location>
        <begin position="692"/>
        <end position="981"/>
    </location>
</feature>
<reference evidence="3 4" key="1">
    <citation type="submission" date="2020-11" db="EMBL/GenBank/DDBJ databases">
        <title>Kefir isolates.</title>
        <authorList>
            <person name="Marcisauskas S."/>
            <person name="Kim Y."/>
            <person name="Blasche S."/>
        </authorList>
    </citation>
    <scope>NUCLEOTIDE SEQUENCE [LARGE SCALE GENOMIC DNA]</scope>
    <source>
        <strain evidence="3 4">KR</strain>
    </source>
</reference>
<feature type="region of interest" description="Disordered" evidence="1">
    <location>
        <begin position="50"/>
        <end position="78"/>
    </location>
</feature>
<comment type="caution">
    <text evidence="3">The sequence shown here is derived from an EMBL/GenBank/DDBJ whole genome shotgun (WGS) entry which is preliminary data.</text>
</comment>
<feature type="region of interest" description="Disordered" evidence="1">
    <location>
        <begin position="414"/>
        <end position="435"/>
    </location>
</feature>
<feature type="compositionally biased region" description="Pro residues" evidence="1">
    <location>
        <begin position="698"/>
        <end position="708"/>
    </location>
</feature>
<dbReference type="Gene3D" id="3.40.50.10190">
    <property type="entry name" value="BRCT domain"/>
    <property type="match status" value="4"/>
</dbReference>
<dbReference type="GO" id="GO:0005634">
    <property type="term" value="C:nucleus"/>
    <property type="evidence" value="ECO:0007669"/>
    <property type="project" value="TreeGrafter"/>
</dbReference>
<feature type="compositionally biased region" description="Basic and acidic residues" evidence="1">
    <location>
        <begin position="739"/>
        <end position="751"/>
    </location>
</feature>
<feature type="domain" description="BRCT" evidence="2">
    <location>
        <begin position="549"/>
        <end position="611"/>
    </location>
</feature>
<feature type="compositionally biased region" description="Basic residues" evidence="1">
    <location>
        <begin position="848"/>
        <end position="863"/>
    </location>
</feature>
<gene>
    <name evidence="3" type="ORF">C6P46_002356</name>
</gene>
<feature type="compositionally biased region" description="Low complexity" evidence="1">
    <location>
        <begin position="906"/>
        <end position="918"/>
    </location>
</feature>
<dbReference type="InterPro" id="IPR036420">
    <property type="entry name" value="BRCT_dom_sf"/>
</dbReference>
<dbReference type="EMBL" id="PUHQ01000183">
    <property type="protein sequence ID" value="KAG0653669.1"/>
    <property type="molecule type" value="Genomic_DNA"/>
</dbReference>
<dbReference type="SMART" id="SM00292">
    <property type="entry name" value="BRCT"/>
    <property type="match status" value="5"/>
</dbReference>
<dbReference type="Pfam" id="PF12738">
    <property type="entry name" value="PTCB-BRCT"/>
    <property type="match status" value="2"/>
</dbReference>
<dbReference type="SUPFAM" id="SSF52113">
    <property type="entry name" value="BRCT domain"/>
    <property type="match status" value="3"/>
</dbReference>
<evidence type="ECO:0000313" key="4">
    <source>
        <dbReference type="Proteomes" id="UP000777482"/>
    </source>
</evidence>
<dbReference type="Pfam" id="PF16589">
    <property type="entry name" value="BRCT_2"/>
    <property type="match status" value="1"/>
</dbReference>
<organism evidence="3 4">
    <name type="scientific">Rhodotorula mucilaginosa</name>
    <name type="common">Yeast</name>
    <name type="synonym">Rhodotorula rubra</name>
    <dbReference type="NCBI Taxonomy" id="5537"/>
    <lineage>
        <taxon>Eukaryota</taxon>
        <taxon>Fungi</taxon>
        <taxon>Dikarya</taxon>
        <taxon>Basidiomycota</taxon>
        <taxon>Pucciniomycotina</taxon>
        <taxon>Microbotryomycetes</taxon>
        <taxon>Sporidiobolales</taxon>
        <taxon>Sporidiobolaceae</taxon>
        <taxon>Rhodotorula</taxon>
    </lineage>
</organism>
<protein>
    <recommendedName>
        <fullName evidence="2">BRCT domain-containing protein</fullName>
    </recommendedName>
</protein>
<dbReference type="GO" id="GO:1990683">
    <property type="term" value="P:DNA double-strand break attachment to nuclear envelope"/>
    <property type="evidence" value="ECO:0007669"/>
    <property type="project" value="TreeGrafter"/>
</dbReference>
<evidence type="ECO:0000256" key="1">
    <source>
        <dbReference type="SAM" id="MobiDB-lite"/>
    </source>
</evidence>
<dbReference type="PANTHER" id="PTHR47667:SF1">
    <property type="entry name" value="REGULATOR OF TY1 TRANSPOSITION PROTEIN 107"/>
    <property type="match status" value="1"/>
</dbReference>
<sequence>MATATAGAAANGELFHGVSFYLNDSLLPSVRAQLHDLLVASGAEPCPPAPTAANAAAAGVEAGAAPSPSKKARSPPRFDPARLTHFITDSLDFAEFDLIQELNGREVAHDKKGKGKSKEGHAGGALNNSTEDKVHIVTPAWATRSYDLQTLQPPRFYSADKKLFFSGTLPTSDTRDIHQAVLTLGGQTRRELTREVTHLICMSESGRKYQSAMKYGAELGMQVVLPHWFEESFKHSMLVPTDVYRFPSPPFSTSLRDDTSSKPFADRLFDYWRTRLSSTNSGGASTSTSAAAAASPLPQAVPNTSTYLILGIPGKGGAMPTGGADRPIDAQQYLQTTGAFAQAKRTATVLDAASLPVPPNEPVDTSSYGRFFAGKRIYLASDLSLSLGFEGGLRAQVARAGGSCWSFQYGDGDFPGDDDDEDANEADDKDPAKANAAVVGKLRSRRSATSQGADAWETRRRAEKRLKESDIVIMQVREGWEFWTAYENSLSIGNLQYFYDCMAHSTLLSPLARLCYYPVPSVTGLPDWPQRDRGTPPVMTVSNYAAEARDYVRTLIELLGARFEGTMTKSTDYVVSATENGSKVSHAREWHIPLVTHFWLEALILDWRYVPPTADPSYLLTSSSSHGTHYAAILGDTPYTRDVIRRWTQREDVKAARNEAMRPIEELAKADEMPDIVAEDEVLEDAAAMEVEQAAPAAPEPRISPPAPDKATVPRPATSKAETVARRSKSRTETPQAAEPEHEAAAADVPEKGAAVVTPNKRNGKVPLAGKRKRERSQSTLSSAASSSSSDEEDLSPSPNKMNKAYAQISGENLVQGGSRRGAAAKAQAALVDQIKDRNAFEKELKSSGRKKGGGVRRSRSPSKKMTQDEDEVKDEEMSDGGGGDEQDEPEPPVAVKKARGKSATKSKAAAARAAPASDAEEPVRDAPPARKKAKTAKAPPANKQLKTVQASGNGTTQDGGVVSSFDRPPNAKPVKKTDKPKKVKIISTGLGLDRDHDDIKSLKLFGAAWTDNSKDATHLVVKGISRTEKFLCSLPYSPKIVTPGWISACIAAGKLVDETPYLLKDVKKEKEIGDTLEAILERARQRKLFDGYNIYVTKHIQPDTSVMQRIITACGGTVHTKDLSKFSKKVLEDPQALVVSCEQDRREWQSLAAAPHHRKIYSVEAILQATLHQDIKRGFTDNTRIDARWDE</sequence>
<feature type="compositionally biased region" description="Acidic residues" evidence="1">
    <location>
        <begin position="414"/>
        <end position="428"/>
    </location>
</feature>
<dbReference type="CDD" id="cd17743">
    <property type="entry name" value="BRCT_BRC1_like_rpt5"/>
    <property type="match status" value="1"/>
</dbReference>
<dbReference type="OrthoDB" id="342264at2759"/>
<dbReference type="InterPro" id="IPR053036">
    <property type="entry name" value="CellCycle_DNARepair_Reg"/>
</dbReference>